<dbReference type="PROSITE" id="PS51837">
    <property type="entry name" value="LITAF"/>
    <property type="match status" value="1"/>
</dbReference>
<dbReference type="SMART" id="SM00714">
    <property type="entry name" value="LITAF"/>
    <property type="match status" value="1"/>
</dbReference>
<organism evidence="3 4">
    <name type="scientific">Rhamnusium bicolor</name>
    <dbReference type="NCBI Taxonomy" id="1586634"/>
    <lineage>
        <taxon>Eukaryota</taxon>
        <taxon>Metazoa</taxon>
        <taxon>Ecdysozoa</taxon>
        <taxon>Arthropoda</taxon>
        <taxon>Hexapoda</taxon>
        <taxon>Insecta</taxon>
        <taxon>Pterygota</taxon>
        <taxon>Neoptera</taxon>
        <taxon>Endopterygota</taxon>
        <taxon>Coleoptera</taxon>
        <taxon>Polyphaga</taxon>
        <taxon>Cucujiformia</taxon>
        <taxon>Chrysomeloidea</taxon>
        <taxon>Cerambycidae</taxon>
        <taxon>Lepturinae</taxon>
        <taxon>Rhagiini</taxon>
        <taxon>Rhamnusium</taxon>
    </lineage>
</organism>
<keyword evidence="1" id="KW-0812">Transmembrane</keyword>
<sequence>MYKVGKEPVLMTCPNCRSAQKTVVTLIPTTKTHVMAVAFIPILLCWLPYVTKGLRKAKHTCSVCGAYIGISG</sequence>
<evidence type="ECO:0000313" key="4">
    <source>
        <dbReference type="Proteomes" id="UP001162156"/>
    </source>
</evidence>
<dbReference type="InterPro" id="IPR006629">
    <property type="entry name" value="LITAF"/>
</dbReference>
<comment type="caution">
    <text evidence="3">The sequence shown here is derived from an EMBL/GenBank/DDBJ whole genome shotgun (WGS) entry which is preliminary data.</text>
</comment>
<feature type="domain" description="LITAF" evidence="2">
    <location>
        <begin position="1"/>
        <end position="72"/>
    </location>
</feature>
<proteinExistence type="predicted"/>
<evidence type="ECO:0000259" key="2">
    <source>
        <dbReference type="PROSITE" id="PS51837"/>
    </source>
</evidence>
<evidence type="ECO:0000313" key="3">
    <source>
        <dbReference type="EMBL" id="KAJ8950127.1"/>
    </source>
</evidence>
<protein>
    <recommendedName>
        <fullName evidence="2">LITAF domain-containing protein</fullName>
    </recommendedName>
</protein>
<dbReference type="AlphaFoldDB" id="A0AAV8YG14"/>
<keyword evidence="4" id="KW-1185">Reference proteome</keyword>
<gene>
    <name evidence="3" type="ORF">NQ314_007980</name>
</gene>
<reference evidence="3" key="1">
    <citation type="journal article" date="2023" name="Insect Mol. Biol.">
        <title>Genome sequencing provides insights into the evolution of gene families encoding plant cell wall-degrading enzymes in longhorned beetles.</title>
        <authorList>
            <person name="Shin N.R."/>
            <person name="Okamura Y."/>
            <person name="Kirsch R."/>
            <person name="Pauchet Y."/>
        </authorList>
    </citation>
    <scope>NUCLEOTIDE SEQUENCE</scope>
    <source>
        <strain evidence="3">RBIC_L_NR</strain>
    </source>
</reference>
<evidence type="ECO:0000256" key="1">
    <source>
        <dbReference type="SAM" id="Phobius"/>
    </source>
</evidence>
<dbReference type="EMBL" id="JANEYF010002186">
    <property type="protein sequence ID" value="KAJ8950127.1"/>
    <property type="molecule type" value="Genomic_DNA"/>
</dbReference>
<dbReference type="Proteomes" id="UP001162156">
    <property type="component" value="Unassembled WGS sequence"/>
</dbReference>
<keyword evidence="1" id="KW-1133">Transmembrane helix</keyword>
<dbReference type="Pfam" id="PF10601">
    <property type="entry name" value="zf-LITAF-like"/>
    <property type="match status" value="1"/>
</dbReference>
<accession>A0AAV8YG14</accession>
<feature type="transmembrane region" description="Helical" evidence="1">
    <location>
        <begin position="32"/>
        <end position="50"/>
    </location>
</feature>
<name>A0AAV8YG14_9CUCU</name>
<keyword evidence="1" id="KW-0472">Membrane</keyword>